<dbReference type="PANTHER" id="PTHR42724:SF1">
    <property type="entry name" value="TETRAACYLDISACCHARIDE 4'-KINASE, MITOCHONDRIAL-RELATED"/>
    <property type="match status" value="1"/>
</dbReference>
<dbReference type="SUPFAM" id="SSF52540">
    <property type="entry name" value="P-loop containing nucleoside triphosphate hydrolases"/>
    <property type="match status" value="1"/>
</dbReference>
<keyword evidence="5" id="KW-0444">Lipid biosynthesis</keyword>
<keyword evidence="6" id="KW-0441">Lipid A biosynthesis</keyword>
<dbReference type="GO" id="GO:0009029">
    <property type="term" value="F:lipid-A 4'-kinase activity"/>
    <property type="evidence" value="ECO:0007669"/>
    <property type="project" value="UniProtKB-UniRule"/>
</dbReference>
<dbReference type="InterPro" id="IPR003758">
    <property type="entry name" value="LpxK"/>
</dbReference>
<comment type="caution">
    <text evidence="13">The sequence shown here is derived from an EMBL/GenBank/DDBJ whole genome shotgun (WGS) entry which is preliminary data.</text>
</comment>
<evidence type="ECO:0000256" key="3">
    <source>
        <dbReference type="ARBA" id="ARBA00012071"/>
    </source>
</evidence>
<gene>
    <name evidence="13" type="ORF">Q619_VDC00436G0001</name>
</gene>
<comment type="function">
    <text evidence="1">Transfers the gamma-phosphate of ATP to the 4'-position of a tetraacyldisaccharide 1-phosphate intermediate (termed DS-1-P) to form tetraacyldisaccharide 1,4'-bis-phosphate (lipid IVA).</text>
</comment>
<reference evidence="13 14" key="1">
    <citation type="submission" date="2013-12" db="EMBL/GenBank/DDBJ databases">
        <title>A Varibaculum cambriense genome reconstructed from a premature infant gut community with otherwise low bacterial novelty that shifts toward anaerobic metabolism during the third week of life.</title>
        <authorList>
            <person name="Brown C.T."/>
            <person name="Sharon I."/>
            <person name="Thomas B.C."/>
            <person name="Castelle C.J."/>
            <person name="Morowitz M.J."/>
            <person name="Banfield J.F."/>
        </authorList>
    </citation>
    <scope>NUCLEOTIDE SEQUENCE [LARGE SCALE GENOMIC DNA]</scope>
    <source>
        <strain evidence="14">DORA_11</strain>
    </source>
</reference>
<protein>
    <recommendedName>
        <fullName evidence="4 12">Tetraacyldisaccharide 4'-kinase</fullName>
        <ecNumber evidence="3 12">2.7.1.130</ecNumber>
    </recommendedName>
</protein>
<proteinExistence type="predicted"/>
<dbReference type="EC" id="2.7.1.130" evidence="3 12"/>
<sequence>HSSKVLQKSNVIIGRERSKSAEIAINELGADCLIMDDGFQHRALARDIDIVLIDASNPFGYEHVLPRGLLREPLSGLQRADIIVLTKVDQVAPGIVSGIRKRLTQMIPNIPVYETTHKPQFMYTLDEWANGSVGASVDAYKEQRIMAVSGIGNPQSFTQTLTDVGYNVVHTLP</sequence>
<evidence type="ECO:0000256" key="2">
    <source>
        <dbReference type="ARBA" id="ARBA00004870"/>
    </source>
</evidence>
<dbReference type="NCBIfam" id="TIGR00682">
    <property type="entry name" value="lpxK"/>
    <property type="match status" value="1"/>
</dbReference>
<evidence type="ECO:0000256" key="1">
    <source>
        <dbReference type="ARBA" id="ARBA00002274"/>
    </source>
</evidence>
<evidence type="ECO:0000256" key="9">
    <source>
        <dbReference type="ARBA" id="ARBA00022777"/>
    </source>
</evidence>
<keyword evidence="10" id="KW-0067">ATP-binding</keyword>
<feature type="non-terminal residue" evidence="13">
    <location>
        <position position="173"/>
    </location>
</feature>
<dbReference type="GO" id="GO:0009244">
    <property type="term" value="P:lipopolysaccharide core region biosynthetic process"/>
    <property type="evidence" value="ECO:0007669"/>
    <property type="project" value="TreeGrafter"/>
</dbReference>
<dbReference type="UniPathway" id="UPA00359">
    <property type="reaction ID" value="UER00482"/>
</dbReference>
<keyword evidence="7" id="KW-0808">Transferase</keyword>
<evidence type="ECO:0000256" key="11">
    <source>
        <dbReference type="ARBA" id="ARBA00023098"/>
    </source>
</evidence>
<name>W1V6Q9_9FIRM</name>
<evidence type="ECO:0000256" key="4">
    <source>
        <dbReference type="ARBA" id="ARBA00016436"/>
    </source>
</evidence>
<evidence type="ECO:0000256" key="6">
    <source>
        <dbReference type="ARBA" id="ARBA00022556"/>
    </source>
</evidence>
<evidence type="ECO:0000256" key="5">
    <source>
        <dbReference type="ARBA" id="ARBA00022516"/>
    </source>
</evidence>
<keyword evidence="11" id="KW-0443">Lipid metabolism</keyword>
<dbReference type="PANTHER" id="PTHR42724">
    <property type="entry name" value="TETRAACYLDISACCHARIDE 4'-KINASE"/>
    <property type="match status" value="1"/>
</dbReference>
<keyword evidence="9 13" id="KW-0418">Kinase</keyword>
<evidence type="ECO:0000256" key="10">
    <source>
        <dbReference type="ARBA" id="ARBA00022840"/>
    </source>
</evidence>
<evidence type="ECO:0000256" key="7">
    <source>
        <dbReference type="ARBA" id="ARBA00022679"/>
    </source>
</evidence>
<dbReference type="GO" id="GO:0005524">
    <property type="term" value="F:ATP binding"/>
    <property type="evidence" value="ECO:0007669"/>
    <property type="project" value="UniProtKB-KW"/>
</dbReference>
<feature type="non-terminal residue" evidence="13">
    <location>
        <position position="1"/>
    </location>
</feature>
<dbReference type="InterPro" id="IPR027417">
    <property type="entry name" value="P-loop_NTPase"/>
</dbReference>
<evidence type="ECO:0000313" key="13">
    <source>
        <dbReference type="EMBL" id="ETI99673.1"/>
    </source>
</evidence>
<evidence type="ECO:0000256" key="12">
    <source>
        <dbReference type="NCBIfam" id="TIGR00682"/>
    </source>
</evidence>
<dbReference type="Proteomes" id="UP000018855">
    <property type="component" value="Unassembled WGS sequence"/>
</dbReference>
<evidence type="ECO:0000256" key="8">
    <source>
        <dbReference type="ARBA" id="ARBA00022741"/>
    </source>
</evidence>
<organism evidence="13 14">
    <name type="scientific">Veillonella dispar DORA_11</name>
    <dbReference type="NCBI Taxonomy" id="1403949"/>
    <lineage>
        <taxon>Bacteria</taxon>
        <taxon>Bacillati</taxon>
        <taxon>Bacillota</taxon>
        <taxon>Negativicutes</taxon>
        <taxon>Veillonellales</taxon>
        <taxon>Veillonellaceae</taxon>
        <taxon>Veillonella</taxon>
    </lineage>
</organism>
<keyword evidence="8" id="KW-0547">Nucleotide-binding</keyword>
<dbReference type="EMBL" id="AZMJ01000436">
    <property type="protein sequence ID" value="ETI99673.1"/>
    <property type="molecule type" value="Genomic_DNA"/>
</dbReference>
<comment type="pathway">
    <text evidence="2">Glycolipid biosynthesis; lipid IV(A) biosynthesis; lipid IV(A) from (3R)-3-hydroxytetradecanoyl-[acyl-carrier-protein] and UDP-N-acetyl-alpha-D-glucosamine: step 6/6.</text>
</comment>
<evidence type="ECO:0000313" key="14">
    <source>
        <dbReference type="Proteomes" id="UP000018855"/>
    </source>
</evidence>
<dbReference type="Pfam" id="PF02606">
    <property type="entry name" value="LpxK"/>
    <property type="match status" value="1"/>
</dbReference>
<dbReference type="GO" id="GO:0009245">
    <property type="term" value="P:lipid A biosynthetic process"/>
    <property type="evidence" value="ECO:0007669"/>
    <property type="project" value="UniProtKB-UniRule"/>
</dbReference>
<accession>W1V6Q9</accession>
<dbReference type="AlphaFoldDB" id="W1V6Q9"/>
<dbReference type="GO" id="GO:0005886">
    <property type="term" value="C:plasma membrane"/>
    <property type="evidence" value="ECO:0007669"/>
    <property type="project" value="TreeGrafter"/>
</dbReference>